<dbReference type="Proteomes" id="UP000298225">
    <property type="component" value="Unassembled WGS sequence"/>
</dbReference>
<organism evidence="2 3">
    <name type="scientific">Bradyrhizobium frederickii</name>
    <dbReference type="NCBI Taxonomy" id="2560054"/>
    <lineage>
        <taxon>Bacteria</taxon>
        <taxon>Pseudomonadati</taxon>
        <taxon>Pseudomonadota</taxon>
        <taxon>Alphaproteobacteria</taxon>
        <taxon>Hyphomicrobiales</taxon>
        <taxon>Nitrobacteraceae</taxon>
        <taxon>Bradyrhizobium</taxon>
    </lineage>
</organism>
<evidence type="ECO:0000259" key="1">
    <source>
        <dbReference type="Pfam" id="PF13472"/>
    </source>
</evidence>
<name>A0A4Y9LD20_9BRAD</name>
<gene>
    <name evidence="2" type="ORF">E4K66_09760</name>
</gene>
<feature type="domain" description="SGNH hydrolase-type esterase" evidence="1">
    <location>
        <begin position="62"/>
        <end position="207"/>
    </location>
</feature>
<dbReference type="OrthoDB" id="8355047at2"/>
<dbReference type="InterPro" id="IPR036514">
    <property type="entry name" value="SGNH_hydro_sf"/>
</dbReference>
<comment type="caution">
    <text evidence="2">The sequence shown here is derived from an EMBL/GenBank/DDBJ whole genome shotgun (WGS) entry which is preliminary data.</text>
</comment>
<evidence type="ECO:0000313" key="2">
    <source>
        <dbReference type="EMBL" id="TFV39893.1"/>
    </source>
</evidence>
<keyword evidence="3" id="KW-1185">Reference proteome</keyword>
<dbReference type="Gene3D" id="3.40.50.1110">
    <property type="entry name" value="SGNH hydrolase"/>
    <property type="match status" value="1"/>
</dbReference>
<dbReference type="EMBL" id="SPQU01000004">
    <property type="protein sequence ID" value="TFV39893.1"/>
    <property type="molecule type" value="Genomic_DNA"/>
</dbReference>
<proteinExistence type="predicted"/>
<dbReference type="InterPro" id="IPR013830">
    <property type="entry name" value="SGNH_hydro"/>
</dbReference>
<dbReference type="AlphaFoldDB" id="A0A4Y9LD20"/>
<dbReference type="Pfam" id="PF13472">
    <property type="entry name" value="Lipase_GDSL_2"/>
    <property type="match status" value="1"/>
</dbReference>
<dbReference type="GO" id="GO:0016788">
    <property type="term" value="F:hydrolase activity, acting on ester bonds"/>
    <property type="evidence" value="ECO:0007669"/>
    <property type="project" value="UniProtKB-ARBA"/>
</dbReference>
<keyword evidence="2" id="KW-0378">Hydrolase</keyword>
<dbReference type="SUPFAM" id="SSF52266">
    <property type="entry name" value="SGNH hydrolase"/>
    <property type="match status" value="1"/>
</dbReference>
<evidence type="ECO:0000313" key="3">
    <source>
        <dbReference type="Proteomes" id="UP000298225"/>
    </source>
</evidence>
<sequence length="224" mass="23495">MNRMLIGFAVVLIGAVAAGTSVAKKQAFFESHRWSRQVILHYTLARVDDPIIVLGDSVVEASALPRELCGHAIVNAGLDGASTTSDLGNWLMDVLDGRPAAAIVMALGINDALGAARDLSEFKANYSALMAQLSATKARIVVLAVPPLEVSPRLAAEAQTKAMRLIESYNSALPELASRGGATFAALPPMPVPHTIDGVHLNAAGYQQWNQAVLQGASVACRAS</sequence>
<reference evidence="2 3" key="1">
    <citation type="submission" date="2019-03" db="EMBL/GenBank/DDBJ databases">
        <title>Bradyrhizobium strains diversity isolated from Chamaecrista fasciculata.</title>
        <authorList>
            <person name="Urquiaga M.C.O."/>
            <person name="Hungria M."/>
            <person name="Delamuta J.R.M."/>
        </authorList>
    </citation>
    <scope>NUCLEOTIDE SEQUENCE [LARGE SCALE GENOMIC DNA]</scope>
    <source>
        <strain evidence="2 3">CNPSo 3424</strain>
    </source>
</reference>
<accession>A0A4Y9LD20</accession>
<dbReference type="RefSeq" id="WP_126260317.1">
    <property type="nucleotide sequence ID" value="NZ_SPQU01000004.1"/>
</dbReference>
<protein>
    <submittedName>
        <fullName evidence="2">SGNH/GDSL hydrolase family protein</fullName>
    </submittedName>
</protein>